<proteinExistence type="predicted"/>
<evidence type="ECO:0000313" key="1">
    <source>
        <dbReference type="EMBL" id="AAU38668.1"/>
    </source>
</evidence>
<dbReference type="HOGENOM" id="CLU_3345563_0_0_6"/>
<protein>
    <submittedName>
        <fullName evidence="1">Uncharacterized protein</fullName>
    </submittedName>
</protein>
<accession>Q65QU2</accession>
<dbReference type="Proteomes" id="UP000000607">
    <property type="component" value="Chromosome"/>
</dbReference>
<evidence type="ECO:0000313" key="2">
    <source>
        <dbReference type="Proteomes" id="UP000000607"/>
    </source>
</evidence>
<name>Q65QU2_MANSM</name>
<dbReference type="AlphaFoldDB" id="Q65QU2"/>
<gene>
    <name evidence="1" type="ordered locus">MS2061</name>
</gene>
<sequence>MWWIILLKSAVNFYEEKGLNNIQAFCFGIQLKISRLR</sequence>
<dbReference type="EMBL" id="AE016827">
    <property type="protein sequence ID" value="AAU38668.1"/>
    <property type="molecule type" value="Genomic_DNA"/>
</dbReference>
<reference evidence="1 2" key="1">
    <citation type="journal article" date="2004" name="Nat. Biotechnol.">
        <title>The genome sequence of the capnophilic rumen bacterium Mannheimia succiniciproducens.</title>
        <authorList>
            <person name="Hong S.H."/>
            <person name="Kim J.S."/>
            <person name="Lee S.Y."/>
            <person name="In Y.H."/>
            <person name="Choi S.S."/>
            <person name="Rih J.-K."/>
            <person name="Kim C.H."/>
            <person name="Jeong H."/>
            <person name="Hur C.G."/>
            <person name="Kim J.J."/>
        </authorList>
    </citation>
    <scope>NUCLEOTIDE SEQUENCE [LARGE SCALE GENOMIC DNA]</scope>
    <source>
        <strain evidence="2">KCTC 0769BP / MBEL55E</strain>
    </source>
</reference>
<dbReference type="KEGG" id="msu:MS2061"/>
<keyword evidence="2" id="KW-1185">Reference proteome</keyword>
<organism evidence="1 2">
    <name type="scientific">Mannheimia succiniciproducens (strain KCTC 0769BP / MBEL55E)</name>
    <dbReference type="NCBI Taxonomy" id="221988"/>
    <lineage>
        <taxon>Bacteria</taxon>
        <taxon>Pseudomonadati</taxon>
        <taxon>Pseudomonadota</taxon>
        <taxon>Gammaproteobacteria</taxon>
        <taxon>Pasteurellales</taxon>
        <taxon>Pasteurellaceae</taxon>
        <taxon>Basfia</taxon>
    </lineage>
</organism>